<dbReference type="Gene3D" id="3.40.50.720">
    <property type="entry name" value="NAD(P)-binding Rossmann-like Domain"/>
    <property type="match status" value="1"/>
</dbReference>
<accession>A0A6P6S0X1</accession>
<comment type="similarity">
    <text evidence="1">Belongs to the fatty acyl-CoA reductase family.</text>
</comment>
<dbReference type="InterPro" id="IPR013120">
    <property type="entry name" value="FAR_NAD-bd"/>
</dbReference>
<dbReference type="PANTHER" id="PTHR11011:SF45">
    <property type="entry name" value="FATTY ACYL-COA REDUCTASE CG8306-RELATED"/>
    <property type="match status" value="1"/>
</dbReference>
<organism evidence="3 4">
    <name type="scientific">Cyclospora cayetanensis</name>
    <dbReference type="NCBI Taxonomy" id="88456"/>
    <lineage>
        <taxon>Eukaryota</taxon>
        <taxon>Sar</taxon>
        <taxon>Alveolata</taxon>
        <taxon>Apicomplexa</taxon>
        <taxon>Conoidasida</taxon>
        <taxon>Coccidia</taxon>
        <taxon>Eucoccidiorida</taxon>
        <taxon>Eimeriorina</taxon>
        <taxon>Eimeriidae</taxon>
        <taxon>Cyclospora</taxon>
    </lineage>
</organism>
<evidence type="ECO:0000259" key="2">
    <source>
        <dbReference type="Pfam" id="PF07993"/>
    </source>
</evidence>
<dbReference type="PANTHER" id="PTHR11011">
    <property type="entry name" value="MALE STERILITY PROTEIN 2-RELATED"/>
    <property type="match status" value="1"/>
</dbReference>
<comment type="function">
    <text evidence="1">Catalyzes the reduction of fatty acyl-CoA to fatty alcohols.</text>
</comment>
<evidence type="ECO:0000256" key="1">
    <source>
        <dbReference type="RuleBase" id="RU363097"/>
    </source>
</evidence>
<dbReference type="GeneID" id="34620625"/>
<keyword evidence="1" id="KW-0521">NADP</keyword>
<dbReference type="AlphaFoldDB" id="A0A6P6S0X1"/>
<keyword evidence="1" id="KW-0444">Lipid biosynthesis</keyword>
<dbReference type="GO" id="GO:0102965">
    <property type="term" value="F:alcohol-forming long-chain fatty acyl-CoA reductase activity"/>
    <property type="evidence" value="ECO:0007669"/>
    <property type="project" value="UniProtKB-EC"/>
</dbReference>
<dbReference type="OrthoDB" id="429813at2759"/>
<proteinExistence type="inferred from homology"/>
<dbReference type="InterPro" id="IPR036291">
    <property type="entry name" value="NAD(P)-bd_dom_sf"/>
</dbReference>
<name>A0A6P6S0X1_9EIME</name>
<dbReference type="EC" id="1.2.1.84" evidence="1"/>
<sequence length="443" mass="48523">MGLVREFYEGQTVLLTGGSGFVGKVVLARLLQHCDCRKVYLLLRPLPGGTAEERLRSSVLASGVFDELRDQHGSSFDSFVAAKVEALAGDLLSADLGIRQAEAIQQEVSVVIHMAASVHFNSPLKDNYRSNVEGSLRVLDFCRRCKHLQVLVHTSTCYVNSDLRGRVKEGLIPLPWETEDVHLAVRRLIDMREQGSDDAANFEGMEKQLLGRFPNTYAFTKRLCEALITREWQLRNDEPHHGQPIKQQRSENAQISFMHACMHGHFSGALGILKCLPANPQLIGDQVPVDVVADSLIVCGAAVAASNAALINKYHSAAAAADGVAATATQAAAKHVDPNCMLCPVQVPPPFTHASVAVAASAAAPAVAPENARDLEEEAAAAAAAGRPGIYVIHSCTSDINPTYWRDLLIHGREYNMLCPYYSRLRRQLQSPYFDTDFKQFRR</sequence>
<feature type="domain" description="Thioester reductase (TE)" evidence="2">
    <location>
        <begin position="15"/>
        <end position="295"/>
    </location>
</feature>
<protein>
    <recommendedName>
        <fullName evidence="1">Fatty acyl-CoA reductase</fullName>
        <ecNumber evidence="1">1.2.1.84</ecNumber>
    </recommendedName>
</protein>
<keyword evidence="1" id="KW-0443">Lipid metabolism</keyword>
<comment type="catalytic activity">
    <reaction evidence="1">
        <text>a long-chain fatty acyl-CoA + 2 NADPH + 2 H(+) = a long-chain primary fatty alcohol + 2 NADP(+) + CoA</text>
        <dbReference type="Rhea" id="RHEA:52716"/>
        <dbReference type="ChEBI" id="CHEBI:15378"/>
        <dbReference type="ChEBI" id="CHEBI:57287"/>
        <dbReference type="ChEBI" id="CHEBI:57783"/>
        <dbReference type="ChEBI" id="CHEBI:58349"/>
        <dbReference type="ChEBI" id="CHEBI:77396"/>
        <dbReference type="ChEBI" id="CHEBI:83139"/>
        <dbReference type="EC" id="1.2.1.84"/>
    </reaction>
</comment>
<keyword evidence="1" id="KW-0560">Oxidoreductase</keyword>
<dbReference type="GO" id="GO:0080019">
    <property type="term" value="F:alcohol-forming very long-chain fatty acyl-CoA reductase activity"/>
    <property type="evidence" value="ECO:0007669"/>
    <property type="project" value="InterPro"/>
</dbReference>
<keyword evidence="3" id="KW-1185">Reference proteome</keyword>
<reference evidence="4" key="1">
    <citation type="submission" date="2025-08" db="UniProtKB">
        <authorList>
            <consortium name="RefSeq"/>
        </authorList>
    </citation>
    <scope>IDENTIFICATION</scope>
</reference>
<dbReference type="InterPro" id="IPR026055">
    <property type="entry name" value="FAR"/>
</dbReference>
<dbReference type="Pfam" id="PF07993">
    <property type="entry name" value="NAD_binding_4"/>
    <property type="match status" value="1"/>
</dbReference>
<evidence type="ECO:0000313" key="4">
    <source>
        <dbReference type="RefSeq" id="XP_026193758.1"/>
    </source>
</evidence>
<gene>
    <name evidence="4" type="primary">LOC34620625</name>
</gene>
<dbReference type="RefSeq" id="XP_026193758.1">
    <property type="nucleotide sequence ID" value="XM_026337973.1"/>
</dbReference>
<dbReference type="SUPFAM" id="SSF51735">
    <property type="entry name" value="NAD(P)-binding Rossmann-fold domains"/>
    <property type="match status" value="1"/>
</dbReference>
<dbReference type="GO" id="GO:0035336">
    <property type="term" value="P:long-chain fatty-acyl-CoA metabolic process"/>
    <property type="evidence" value="ECO:0007669"/>
    <property type="project" value="TreeGrafter"/>
</dbReference>
<evidence type="ECO:0000313" key="3">
    <source>
        <dbReference type="Proteomes" id="UP000515125"/>
    </source>
</evidence>
<dbReference type="Proteomes" id="UP000515125">
    <property type="component" value="Unplaced"/>
</dbReference>